<proteinExistence type="inferred from homology"/>
<dbReference type="CDD" id="cd24074">
    <property type="entry name" value="ASKHA_ATPase_ROK_Mlc"/>
    <property type="match status" value="1"/>
</dbReference>
<dbReference type="GO" id="GO:0006355">
    <property type="term" value="P:regulation of DNA-templated transcription"/>
    <property type="evidence" value="ECO:0007669"/>
    <property type="project" value="UniProtKB-ARBA"/>
</dbReference>
<gene>
    <name evidence="6" type="ORF">EZJ58_0646</name>
</gene>
<evidence type="ECO:0000256" key="2">
    <source>
        <dbReference type="ARBA" id="ARBA00023015"/>
    </source>
</evidence>
<dbReference type="RefSeq" id="WP_132921557.1">
    <property type="nucleotide sequence ID" value="NZ_SJOI01000001.1"/>
</dbReference>
<sequence>MIGHGQPGHIDQIKQTNAGVVYRLIDSFGPISRIALSKEARLAPASITKIVRELVEAHLVAETEYQENGLRGRPAIGLVVETQAWHFLSVRIGHGTITLALRELSSHLIVEDTVPLAAQAPEPLLVRLIQTIDQFFIRHQSLLERLTAIAVTLPGIIDASAGMVHRMPWYNVDNLSLGPALSEHIGVPVYLQHDICAWTMAEALYGAARGCNDVIQIVIDHNVGAGVITGGTLLHGGSRSLVEIGHTQVEPYGKRCYCGNRGCLETVAGIESILDLTRQRLALNMDSALNDTGVSVESLCAAANAGDTLARDIIVGIGNSVGRILAIMVNLFNPEKILVGSPLNPASDILFPVILSNIRQQSLPDYSKNITVQATRFMNQGTMPGAALVKDALYDGSLLLKLLQG</sequence>
<evidence type="ECO:0000313" key="7">
    <source>
        <dbReference type="Proteomes" id="UP000294555"/>
    </source>
</evidence>
<keyword evidence="3" id="KW-0238">DNA-binding</keyword>
<evidence type="ECO:0000256" key="3">
    <source>
        <dbReference type="ARBA" id="ARBA00023125"/>
    </source>
</evidence>
<keyword evidence="2" id="KW-0805">Transcription regulation</keyword>
<dbReference type="AlphaFoldDB" id="A0A4R1N6B1"/>
<dbReference type="SUPFAM" id="SSF53067">
    <property type="entry name" value="Actin-like ATPase domain"/>
    <property type="match status" value="1"/>
</dbReference>
<keyword evidence="5" id="KW-0119">Carbohydrate metabolism</keyword>
<dbReference type="GO" id="GO:0006351">
    <property type="term" value="P:DNA-templated transcription"/>
    <property type="evidence" value="ECO:0007669"/>
    <property type="project" value="TreeGrafter"/>
</dbReference>
<dbReference type="OrthoDB" id="3189808at2"/>
<dbReference type="InterPro" id="IPR043129">
    <property type="entry name" value="ATPase_NBD"/>
</dbReference>
<evidence type="ECO:0000313" key="6">
    <source>
        <dbReference type="EMBL" id="TCL02622.1"/>
    </source>
</evidence>
<comment type="similarity">
    <text evidence="1">Belongs to the ROK (NagC/XylR) family.</text>
</comment>
<protein>
    <submittedName>
        <fullName evidence="6">Transcriptional regulator of PTS protein</fullName>
    </submittedName>
</protein>
<evidence type="ECO:0000256" key="4">
    <source>
        <dbReference type="ARBA" id="ARBA00023163"/>
    </source>
</evidence>
<dbReference type="GO" id="GO:0003677">
    <property type="term" value="F:DNA binding"/>
    <property type="evidence" value="ECO:0007669"/>
    <property type="project" value="UniProtKB-KW"/>
</dbReference>
<dbReference type="InterPro" id="IPR036390">
    <property type="entry name" value="WH_DNA-bd_sf"/>
</dbReference>
<dbReference type="FunFam" id="1.10.10.10:FF:000045">
    <property type="entry name" value="ROK family transcriptional regulator"/>
    <property type="match status" value="1"/>
</dbReference>
<reference evidence="6 7" key="1">
    <citation type="submission" date="2019-02" db="EMBL/GenBank/DDBJ databases">
        <title>Investigation of anaerobic lignin degradation for improved lignocellulosic biofuels.</title>
        <authorList>
            <person name="Deangelis K."/>
        </authorList>
    </citation>
    <scope>NUCLEOTIDE SEQUENCE [LARGE SCALE GENOMIC DNA]</scope>
    <source>
        <strain evidence="6 7">159R</strain>
    </source>
</reference>
<dbReference type="PANTHER" id="PTHR18964:SF149">
    <property type="entry name" value="BIFUNCTIONAL UDP-N-ACETYLGLUCOSAMINE 2-EPIMERASE_N-ACETYLMANNOSAMINE KINASE"/>
    <property type="match status" value="1"/>
</dbReference>
<dbReference type="SUPFAM" id="SSF46785">
    <property type="entry name" value="Winged helix' DNA-binding domain"/>
    <property type="match status" value="1"/>
</dbReference>
<dbReference type="InterPro" id="IPR036388">
    <property type="entry name" value="WH-like_DNA-bd_sf"/>
</dbReference>
<organism evidence="6 7">
    <name type="scientific">Sodalis ligni</name>
    <dbReference type="NCBI Taxonomy" id="2697027"/>
    <lineage>
        <taxon>Bacteria</taxon>
        <taxon>Pseudomonadati</taxon>
        <taxon>Pseudomonadota</taxon>
        <taxon>Gammaproteobacteria</taxon>
        <taxon>Enterobacterales</taxon>
        <taxon>Bruguierivoracaceae</taxon>
        <taxon>Sodalis</taxon>
    </lineage>
</organism>
<accession>A0A4R1N6B1</accession>
<evidence type="ECO:0000256" key="5">
    <source>
        <dbReference type="ARBA" id="ARBA00023277"/>
    </source>
</evidence>
<dbReference type="InterPro" id="IPR000600">
    <property type="entry name" value="ROK"/>
</dbReference>
<dbReference type="PANTHER" id="PTHR18964">
    <property type="entry name" value="ROK (REPRESSOR, ORF, KINASE) FAMILY"/>
    <property type="match status" value="1"/>
</dbReference>
<keyword evidence="4" id="KW-0804">Transcription</keyword>
<dbReference type="Proteomes" id="UP000294555">
    <property type="component" value="Unassembled WGS sequence"/>
</dbReference>
<keyword evidence="7" id="KW-1185">Reference proteome</keyword>
<comment type="caution">
    <text evidence="6">The sequence shown here is derived from an EMBL/GenBank/DDBJ whole genome shotgun (WGS) entry which is preliminary data.</text>
</comment>
<dbReference type="EMBL" id="SJOI01000001">
    <property type="protein sequence ID" value="TCL02622.1"/>
    <property type="molecule type" value="Genomic_DNA"/>
</dbReference>
<dbReference type="Pfam" id="PF00480">
    <property type="entry name" value="ROK"/>
    <property type="match status" value="1"/>
</dbReference>
<dbReference type="Gene3D" id="1.10.10.10">
    <property type="entry name" value="Winged helix-like DNA-binding domain superfamily/Winged helix DNA-binding domain"/>
    <property type="match status" value="1"/>
</dbReference>
<name>A0A4R1N6B1_9GAMM</name>
<dbReference type="Gene3D" id="3.30.420.40">
    <property type="match status" value="2"/>
</dbReference>
<evidence type="ECO:0000256" key="1">
    <source>
        <dbReference type="ARBA" id="ARBA00006479"/>
    </source>
</evidence>